<dbReference type="GO" id="GO:0016567">
    <property type="term" value="P:protein ubiquitination"/>
    <property type="evidence" value="ECO:0007669"/>
    <property type="project" value="UniProtKB-UniPathway"/>
</dbReference>
<dbReference type="OMA" id="MMLGTRA"/>
<gene>
    <name evidence="8 11 12" type="primary">asb13a.1</name>
    <name evidence="7 11" type="synonym">asb13</name>
    <name evidence="11" type="synonym">asb13a</name>
    <name evidence="11" type="synonym">zgc:92919</name>
</gene>
<dbReference type="Pfam" id="PF00023">
    <property type="entry name" value="Ank"/>
    <property type="match status" value="1"/>
</dbReference>
<dbReference type="PANTHER" id="PTHR24136">
    <property type="entry name" value="SOWAH (DROSOPHILA) HOMOLOG"/>
    <property type="match status" value="1"/>
</dbReference>
<evidence type="ECO:0000313" key="9">
    <source>
        <dbReference type="Ensembl" id="ENSDARP00000145126"/>
    </source>
</evidence>
<dbReference type="CTD" id="436801"/>
<evidence type="ECO:0000256" key="1">
    <source>
        <dbReference type="ARBA" id="ARBA00004906"/>
    </source>
</evidence>
<reference evidence="8" key="2">
    <citation type="submission" date="2012-02" db="UniProtKB">
        <authorList>
            <consortium name="Ensembl"/>
        </authorList>
    </citation>
    <scope>IDENTIFICATION</scope>
    <source>
        <strain evidence="8">Tuebingen</strain>
    </source>
</reference>
<dbReference type="Ensembl" id="ENSDART00000188018.1">
    <property type="protein sequence ID" value="ENSDARP00000145126.1"/>
    <property type="gene ID" value="ENSDARG00000109650.1"/>
</dbReference>
<feature type="repeat" description="ANK" evidence="5">
    <location>
        <begin position="154"/>
        <end position="183"/>
    </location>
</feature>
<dbReference type="OrthoDB" id="10252328at2759"/>
<dbReference type="AlphaFoldDB" id="Q6DGH5"/>
<evidence type="ECO:0000313" key="12">
    <source>
        <dbReference type="ZFIN" id="ZDB-GENE-040718-261"/>
    </source>
</evidence>
<dbReference type="Proteomes" id="UP000000437">
    <property type="component" value="Chromosome 4"/>
</dbReference>
<evidence type="ECO:0000313" key="10">
    <source>
        <dbReference type="Proteomes" id="UP000000437"/>
    </source>
</evidence>
<dbReference type="SMART" id="SM00248">
    <property type="entry name" value="ANK"/>
    <property type="match status" value="6"/>
</dbReference>
<dbReference type="STRING" id="7955.ENSDARP00000021675"/>
<name>Q6DGH5_DANRE</name>
<evidence type="ECO:0000313" key="11">
    <source>
        <dbReference type="RefSeq" id="NP_001002528.1"/>
    </source>
</evidence>
<dbReference type="Gene3D" id="1.25.40.20">
    <property type="entry name" value="Ankyrin repeat-containing domain"/>
    <property type="match status" value="1"/>
</dbReference>
<dbReference type="PROSITE" id="PS50297">
    <property type="entry name" value="ANK_REP_REGION"/>
    <property type="match status" value="5"/>
</dbReference>
<dbReference type="GeneTree" id="ENSGT00940000160326"/>
<evidence type="ECO:0000259" key="6">
    <source>
        <dbReference type="PROSITE" id="PS50225"/>
    </source>
</evidence>
<accession>Q6DGH5</accession>
<reference evidence="11" key="4">
    <citation type="journal article" date="2016" name="BMC Genomics">
        <title>Gene evolution and gene expression after whole genome duplication in fish: the PhyloFish database.</title>
        <authorList>
            <person name="Pasquier J."/>
            <person name="Cabau C."/>
            <person name="Nguyen T."/>
            <person name="Jouanno E."/>
            <person name="Severac D."/>
            <person name="Braasch I."/>
            <person name="Journot L."/>
            <person name="Pontarotti P."/>
            <person name="Klopp C."/>
            <person name="Postlethwait J.H."/>
            <person name="Guiguen Y."/>
            <person name="Bobe J."/>
        </authorList>
    </citation>
    <scope>NUCLEOTIDE SEQUENCE</scope>
</reference>
<evidence type="ECO:0000256" key="2">
    <source>
        <dbReference type="ARBA" id="ARBA00005949"/>
    </source>
</evidence>
<dbReference type="PANTHER" id="PTHR24136:SF53">
    <property type="entry name" value="ANKYRIN REPEAT AND SOCS BOX CONTAINING 13"/>
    <property type="match status" value="1"/>
</dbReference>
<dbReference type="AGR" id="ZFIN:ZDB-GENE-040718-261"/>
<feature type="repeat" description="ANK" evidence="5">
    <location>
        <begin position="118"/>
        <end position="150"/>
    </location>
</feature>
<dbReference type="InterPro" id="IPR036770">
    <property type="entry name" value="Ankyrin_rpt-contain_sf"/>
</dbReference>
<protein>
    <submittedName>
        <fullName evidence="11">Ankyrin repeat and SOCS box protein 13a.1</fullName>
    </submittedName>
    <submittedName>
        <fullName evidence="7 8">Ankyrin repeat and SOCS box-containing 13</fullName>
    </submittedName>
</protein>
<comment type="pathway">
    <text evidence="1">Protein modification; protein ubiquitination.</text>
</comment>
<dbReference type="Gene3D" id="1.10.750.20">
    <property type="entry name" value="SOCS box"/>
    <property type="match status" value="1"/>
</dbReference>
<evidence type="ECO:0000313" key="8">
    <source>
        <dbReference type="Ensembl" id="ENSDARP00000021675"/>
    </source>
</evidence>
<dbReference type="InterPro" id="IPR002110">
    <property type="entry name" value="Ankyrin_rpt"/>
</dbReference>
<dbReference type="SMART" id="SM00969">
    <property type="entry name" value="SOCS_box"/>
    <property type="match status" value="1"/>
</dbReference>
<dbReference type="ExpressionAtlas" id="Q6DGH5">
    <property type="expression patterns" value="baseline and differential"/>
</dbReference>
<accession>A0A8M1N0P4</accession>
<reference evidence="9" key="5">
    <citation type="submission" date="2018-04" db="UniProtKB">
        <authorList>
            <consortium name="Ensembl"/>
        </authorList>
    </citation>
    <scope>IDENTIFICATION</scope>
    <source>
        <strain evidence="9">Tuebingen</strain>
    </source>
</reference>
<reference evidence="8 10" key="3">
    <citation type="journal article" date="2013" name="Nature">
        <title>The zebrafish reference genome sequence and its relationship to the human genome.</title>
        <authorList>
            <consortium name="Genome Reference Consortium Zebrafish"/>
            <person name="Howe K."/>
            <person name="Clark M.D."/>
            <person name="Torroja C.F."/>
            <person name="Torrance J."/>
            <person name="Berthelot C."/>
            <person name="Muffato M."/>
            <person name="Collins J.E."/>
            <person name="Humphray S."/>
            <person name="McLaren K."/>
            <person name="Matthews L."/>
            <person name="McLaren S."/>
            <person name="Sealy I."/>
            <person name="Caccamo M."/>
            <person name="Churcher C."/>
            <person name="Scott C."/>
            <person name="Barrett J.C."/>
            <person name="Koch R."/>
            <person name="Rauch G.J."/>
            <person name="White S."/>
            <person name="Chow W."/>
            <person name="Kilian B."/>
            <person name="Quintais L.T."/>
            <person name="Guerra-Assuncao J.A."/>
            <person name="Zhou Y."/>
            <person name="Gu Y."/>
            <person name="Yen J."/>
            <person name="Vogel J.H."/>
            <person name="Eyre T."/>
            <person name="Redmond S."/>
            <person name="Banerjee R."/>
            <person name="Chi J."/>
            <person name="Fu B."/>
            <person name="Langley E."/>
            <person name="Maguire S.F."/>
            <person name="Laird G.K."/>
            <person name="Lloyd D."/>
            <person name="Kenyon E."/>
            <person name="Donaldson S."/>
            <person name="Sehra H."/>
            <person name="Almeida-King J."/>
            <person name="Loveland J."/>
            <person name="Trevanion S."/>
            <person name="Jones M."/>
            <person name="Quail M."/>
            <person name="Willey D."/>
            <person name="Hunt A."/>
            <person name="Burton J."/>
            <person name="Sims S."/>
            <person name="McLay K."/>
            <person name="Plumb B."/>
            <person name="Davis J."/>
            <person name="Clee C."/>
            <person name="Oliver K."/>
            <person name="Clark R."/>
            <person name="Riddle C."/>
            <person name="Elliot D."/>
            <person name="Eliott D."/>
            <person name="Threadgold G."/>
            <person name="Harden G."/>
            <person name="Ware D."/>
            <person name="Begum S."/>
            <person name="Mortimore B."/>
            <person name="Mortimer B."/>
            <person name="Kerry G."/>
            <person name="Heath P."/>
            <person name="Phillimore B."/>
            <person name="Tracey A."/>
            <person name="Corby N."/>
            <person name="Dunn M."/>
            <person name="Johnson C."/>
            <person name="Wood J."/>
            <person name="Clark S."/>
            <person name="Pelan S."/>
            <person name="Griffiths G."/>
            <person name="Smith M."/>
            <person name="Glithero R."/>
            <person name="Howden P."/>
            <person name="Barker N."/>
            <person name="Lloyd C."/>
            <person name="Stevens C."/>
            <person name="Harley J."/>
            <person name="Holt K."/>
            <person name="Panagiotidis G."/>
            <person name="Lovell J."/>
            <person name="Beasley H."/>
            <person name="Henderson C."/>
            <person name="Gordon D."/>
            <person name="Auger K."/>
            <person name="Wright D."/>
            <person name="Collins J."/>
            <person name="Raisen C."/>
            <person name="Dyer L."/>
            <person name="Leung K."/>
            <person name="Robertson L."/>
            <person name="Ambridge K."/>
            <person name="Leongamornlert D."/>
            <person name="McGuire S."/>
            <person name="Gilderthorp R."/>
            <person name="Griffiths C."/>
            <person name="Manthravadi D."/>
            <person name="Nichol S."/>
            <person name="Barker G."/>
            <person name="Whitehead S."/>
            <person name="Kay M."/>
            <person name="Brown J."/>
            <person name="Murnane C."/>
            <person name="Gray E."/>
            <person name="Humphries M."/>
            <person name="Sycamore N."/>
            <person name="Barker D."/>
            <person name="Saunders D."/>
            <person name="Wallis J."/>
            <person name="Babbage A."/>
            <person name="Hammond S."/>
            <person name="Mashreghi-Mohammadi M."/>
            <person name="Barr L."/>
            <person name="Martin S."/>
            <person name="Wray P."/>
            <person name="Ellington A."/>
            <person name="Matthews N."/>
            <person name="Ellwood M."/>
            <person name="Woodmansey R."/>
            <person name="Clark G."/>
            <person name="Cooper J."/>
            <person name="Cooper J."/>
            <person name="Tromans A."/>
            <person name="Grafham D."/>
            <person name="Skuce C."/>
            <person name="Pandian R."/>
            <person name="Andrews R."/>
            <person name="Harrison E."/>
            <person name="Kimberley A."/>
            <person name="Garnett J."/>
            <person name="Fosker N."/>
            <person name="Hall R."/>
            <person name="Garner P."/>
            <person name="Kelly D."/>
            <person name="Bird C."/>
            <person name="Palmer S."/>
            <person name="Gehring I."/>
            <person name="Berger A."/>
            <person name="Dooley C.M."/>
            <person name="Ersan-Urun Z."/>
            <person name="Eser C."/>
            <person name="Geiger H."/>
            <person name="Geisler M."/>
            <person name="Karotki L."/>
            <person name="Kirn A."/>
            <person name="Konantz J."/>
            <person name="Konantz M."/>
            <person name="Oberlander M."/>
            <person name="Rudolph-Geiger S."/>
            <person name="Teucke M."/>
            <person name="Lanz C."/>
            <person name="Raddatz G."/>
            <person name="Osoegawa K."/>
            <person name="Zhu B."/>
            <person name="Rapp A."/>
            <person name="Widaa S."/>
            <person name="Langford C."/>
            <person name="Yang F."/>
            <person name="Schuster S.C."/>
            <person name="Carter N.P."/>
            <person name="Harrow J."/>
            <person name="Ning Z."/>
            <person name="Herrero J."/>
            <person name="Searle S.M."/>
            <person name="Enright A."/>
            <person name="Geisler R."/>
            <person name="Plasterk R.H."/>
            <person name="Lee C."/>
            <person name="Westerfield M."/>
            <person name="de Jong P.J."/>
            <person name="Zon L.I."/>
            <person name="Postlethwait J.H."/>
            <person name="Nusslein-Volhard C."/>
            <person name="Hubbard T.J."/>
            <person name="Roest Crollius H."/>
            <person name="Rogers J."/>
            <person name="Stemple D.L."/>
        </authorList>
    </citation>
    <scope>NUCLEOTIDE SEQUENCE [LARGE SCALE GENOMIC DNA]</scope>
    <source>
        <strain evidence="8">Tuebingen</strain>
    </source>
</reference>
<evidence type="ECO:0000256" key="3">
    <source>
        <dbReference type="ARBA" id="ARBA00022737"/>
    </source>
</evidence>
<dbReference type="Pfam" id="PF12796">
    <property type="entry name" value="Ank_2"/>
    <property type="match status" value="2"/>
</dbReference>
<feature type="repeat" description="ANK" evidence="5">
    <location>
        <begin position="183"/>
        <end position="215"/>
    </location>
</feature>
<dbReference type="GO" id="GO:0035556">
    <property type="term" value="P:intracellular signal transduction"/>
    <property type="evidence" value="ECO:0007669"/>
    <property type="project" value="InterPro"/>
</dbReference>
<dbReference type="InterPro" id="IPR036036">
    <property type="entry name" value="SOCS_box-like_dom_sf"/>
</dbReference>
<feature type="domain" description="SOCS box" evidence="6">
    <location>
        <begin position="239"/>
        <end position="283"/>
    </location>
</feature>
<dbReference type="InterPro" id="IPR001496">
    <property type="entry name" value="SOCS_box"/>
</dbReference>
<evidence type="ECO:0000313" key="7">
    <source>
        <dbReference type="EMBL" id="AAH76370.1"/>
    </source>
</evidence>
<dbReference type="GeneID" id="436801"/>
<reference evidence="11" key="6">
    <citation type="submission" date="2025-04" db="UniProtKB">
        <authorList>
            <consortium name="RefSeq"/>
        </authorList>
    </citation>
    <scope>IDENTIFICATION</scope>
</reference>
<dbReference type="Bgee" id="ENSDARG00000079698">
    <property type="expression patterns" value="Expressed in muscle tissue and 18 other cell types or tissues"/>
</dbReference>
<dbReference type="ZFIN" id="ZDB-GENE-040718-261">
    <property type="gene designation" value="asb13a.1"/>
</dbReference>
<dbReference type="CDD" id="cd03729">
    <property type="entry name" value="SOCS_ASB13"/>
    <property type="match status" value="1"/>
</dbReference>
<evidence type="ECO:0000256" key="4">
    <source>
        <dbReference type="ARBA" id="ARBA00023043"/>
    </source>
</evidence>
<dbReference type="EMBL" id="BC076370">
    <property type="protein sequence ID" value="AAH76370.1"/>
    <property type="molecule type" value="mRNA"/>
</dbReference>
<dbReference type="SUPFAM" id="SSF48403">
    <property type="entry name" value="Ankyrin repeat"/>
    <property type="match status" value="1"/>
</dbReference>
<keyword evidence="10" id="KW-1185">Reference proteome</keyword>
<dbReference type="HOGENOM" id="CLU_000134_4_2_1"/>
<dbReference type="PROSITE" id="PS50225">
    <property type="entry name" value="SOCS"/>
    <property type="match status" value="1"/>
</dbReference>
<feature type="repeat" description="ANK" evidence="5">
    <location>
        <begin position="84"/>
        <end position="112"/>
    </location>
</feature>
<proteinExistence type="evidence at transcript level"/>
<dbReference type="FunFam" id="1.25.40.20:FF:000016">
    <property type="entry name" value="Ankyrin repeat and SOCS box containing 5"/>
    <property type="match status" value="1"/>
</dbReference>
<dbReference type="Pfam" id="PF07525">
    <property type="entry name" value="SOCS_box"/>
    <property type="match status" value="1"/>
</dbReference>
<evidence type="ECO:0000256" key="5">
    <source>
        <dbReference type="PROSITE-ProRule" id="PRU00023"/>
    </source>
</evidence>
<dbReference type="KEGG" id="dre:436801"/>
<comment type="similarity">
    <text evidence="2">Belongs to the ankyrin SOCS box (ASB) family.</text>
</comment>
<dbReference type="UniPathway" id="UPA00143"/>
<dbReference type="PROSITE" id="PS50088">
    <property type="entry name" value="ANK_REPEAT"/>
    <property type="match status" value="6"/>
</dbReference>
<feature type="repeat" description="ANK" evidence="5">
    <location>
        <begin position="51"/>
        <end position="83"/>
    </location>
</feature>
<dbReference type="EMBL" id="BX469931">
    <property type="status" value="NOT_ANNOTATED_CDS"/>
    <property type="molecule type" value="Genomic_DNA"/>
</dbReference>
<keyword evidence="3" id="KW-0677">Repeat</keyword>
<keyword evidence="4 5" id="KW-0040">ANK repeat</keyword>
<dbReference type="InterPro" id="IPR037334">
    <property type="entry name" value="ASB13_SOCS"/>
</dbReference>
<feature type="repeat" description="ANK" evidence="5">
    <location>
        <begin position="18"/>
        <end position="50"/>
    </location>
</feature>
<dbReference type="InterPro" id="IPR051573">
    <property type="entry name" value="Ankyrin-SOCS_box_domain"/>
</dbReference>
<dbReference type="RefSeq" id="NP_001002528.1">
    <property type="nucleotide sequence ID" value="NM_001002528.1"/>
</dbReference>
<dbReference type="SUPFAM" id="SSF158235">
    <property type="entry name" value="SOCS box-like"/>
    <property type="match status" value="1"/>
</dbReference>
<reference evidence="7" key="1">
    <citation type="submission" date="2004-07" db="EMBL/GenBank/DDBJ databases">
        <authorList>
            <consortium name="NIH - Zebrafish Gene Collection (ZGC) project"/>
        </authorList>
    </citation>
    <scope>NUCLEOTIDE SEQUENCE [LARGE SCALE MRNA]</scope>
    <source>
        <tissue evidence="7">Brain</tissue>
    </source>
</reference>
<organism evidence="7">
    <name type="scientific">Danio rerio</name>
    <name type="common">Zebrafish</name>
    <name type="synonym">Brachydanio rerio</name>
    <dbReference type="NCBI Taxonomy" id="7955"/>
    <lineage>
        <taxon>Eukaryota</taxon>
        <taxon>Metazoa</taxon>
        <taxon>Chordata</taxon>
        <taxon>Craniata</taxon>
        <taxon>Vertebrata</taxon>
        <taxon>Euteleostomi</taxon>
        <taxon>Actinopterygii</taxon>
        <taxon>Neopterygii</taxon>
        <taxon>Teleostei</taxon>
        <taxon>Ostariophysi</taxon>
        <taxon>Cypriniformes</taxon>
        <taxon>Danionidae</taxon>
        <taxon>Danioninae</taxon>
        <taxon>Danio</taxon>
    </lineage>
</organism>
<sequence>MELTSARSTYYGDIGHWADRTPVHEAASLGRALQLQQLIAAGASVNIVSVDNFTPLHDACIQAHPNCVKILLEAGAQVDVRTIHGSTPLCHACAAGSIESVKLLVDHGASVNPSLTALTASPLHEACIRGNPDCVKLMIAKGALLEAFDIYFGTPLHAACAKAHFDCALLLLNAGAKVNATKFHETALHHAARAEREDLVELLVEFGGDVNISDNLDHIPRDYTKPDSPTNLCLLQYGSNPLSLQQLCRIIIRTMVGTRAMELIPKLDISQRIIDYLMFKSLISSE</sequence>
<dbReference type="Ensembl" id="ENSDART00000019458.9">
    <property type="protein sequence ID" value="ENSDARP00000021675.7"/>
    <property type="gene ID" value="ENSDARG00000079698.6"/>
</dbReference>